<gene>
    <name evidence="2" type="ORF">H9629_14670</name>
</gene>
<organism evidence="2 3">
    <name type="scientific">Acinetobacter pecorum</name>
    <dbReference type="NCBI Taxonomy" id="2762215"/>
    <lineage>
        <taxon>Bacteria</taxon>
        <taxon>Pseudomonadati</taxon>
        <taxon>Pseudomonadota</taxon>
        <taxon>Gammaproteobacteria</taxon>
        <taxon>Moraxellales</taxon>
        <taxon>Moraxellaceae</taxon>
        <taxon>Acinetobacter</taxon>
    </lineage>
</organism>
<protein>
    <submittedName>
        <fullName evidence="2">Prepilin-type N-terminal cleavage/methylation domain-containing protein</fullName>
    </submittedName>
</protein>
<keyword evidence="1" id="KW-0472">Membrane</keyword>
<feature type="transmembrane region" description="Helical" evidence="1">
    <location>
        <begin position="7"/>
        <end position="30"/>
    </location>
</feature>
<dbReference type="InterPro" id="IPR012902">
    <property type="entry name" value="N_methyl_site"/>
</dbReference>
<keyword evidence="1" id="KW-0812">Transmembrane</keyword>
<keyword evidence="3" id="KW-1185">Reference proteome</keyword>
<dbReference type="EMBL" id="JACSPT010000029">
    <property type="protein sequence ID" value="MBD8010568.1"/>
    <property type="molecule type" value="Genomic_DNA"/>
</dbReference>
<evidence type="ECO:0000313" key="2">
    <source>
        <dbReference type="EMBL" id="MBD8010568.1"/>
    </source>
</evidence>
<keyword evidence="1" id="KW-1133">Transmembrane helix</keyword>
<sequence length="203" mass="21731">MKNQQGFTLVSLLVGLAISMLCLIALLALFRTVIYTSVDARKSSILDTQLQNSLTTIQVLAQNAGFGYPASSIPNIVEVASIPNVTTNKAILWRLDDDVKTTTASICQGITYTENSLILLKSTCSYDLPLATGSTWEKDSTLAYFPTGTTITFELKDQPLNKPCAPYGSAIITGIKVLKITASDSTGTTIKLPVCLSNILSTS</sequence>
<dbReference type="RefSeq" id="WP_191731385.1">
    <property type="nucleotide sequence ID" value="NZ_JACSPT010000029.1"/>
</dbReference>
<accession>A0ABR8W0N5</accession>
<evidence type="ECO:0000256" key="1">
    <source>
        <dbReference type="SAM" id="Phobius"/>
    </source>
</evidence>
<name>A0ABR8W0N5_9GAMM</name>
<proteinExistence type="predicted"/>
<comment type="caution">
    <text evidence="2">The sequence shown here is derived from an EMBL/GenBank/DDBJ whole genome shotgun (WGS) entry which is preliminary data.</text>
</comment>
<dbReference type="Pfam" id="PF07963">
    <property type="entry name" value="N_methyl"/>
    <property type="match status" value="1"/>
</dbReference>
<evidence type="ECO:0000313" key="3">
    <source>
        <dbReference type="Proteomes" id="UP000621930"/>
    </source>
</evidence>
<reference evidence="2 3" key="1">
    <citation type="submission" date="2020-08" db="EMBL/GenBank/DDBJ databases">
        <title>A Genomic Blueprint of the Chicken Gut Microbiome.</title>
        <authorList>
            <person name="Gilroy R."/>
            <person name="Ravi A."/>
            <person name="Getino M."/>
            <person name="Pursley I."/>
            <person name="Horton D.L."/>
            <person name="Alikhan N.-F."/>
            <person name="Baker D."/>
            <person name="Gharbi K."/>
            <person name="Hall N."/>
            <person name="Watson M."/>
            <person name="Adriaenssens E.M."/>
            <person name="Foster-Nyarko E."/>
            <person name="Jarju S."/>
            <person name="Secka A."/>
            <person name="Antonio M."/>
            <person name="Oren A."/>
            <person name="Chaudhuri R."/>
            <person name="La Ragione R.M."/>
            <person name="Hildebrand F."/>
            <person name="Pallen M.J."/>
        </authorList>
    </citation>
    <scope>NUCLEOTIDE SEQUENCE [LARGE SCALE GENOMIC DNA]</scope>
    <source>
        <strain evidence="2 3">Sa1BUA6</strain>
    </source>
</reference>
<dbReference type="Proteomes" id="UP000621930">
    <property type="component" value="Unassembled WGS sequence"/>
</dbReference>